<dbReference type="OrthoDB" id="2967520at2759"/>
<proteinExistence type="predicted"/>
<feature type="compositionally biased region" description="Basic residues" evidence="1">
    <location>
        <begin position="32"/>
        <end position="48"/>
    </location>
</feature>
<feature type="region of interest" description="Disordered" evidence="1">
    <location>
        <begin position="151"/>
        <end position="171"/>
    </location>
</feature>
<comment type="caution">
    <text evidence="3">The sequence shown here is derived from an EMBL/GenBank/DDBJ whole genome shotgun (WGS) entry which is preliminary data.</text>
</comment>
<evidence type="ECO:0000313" key="3">
    <source>
        <dbReference type="EMBL" id="KAF6750850.1"/>
    </source>
</evidence>
<dbReference type="EMBL" id="JACGCI010000054">
    <property type="protein sequence ID" value="KAF6750850.1"/>
    <property type="molecule type" value="Genomic_DNA"/>
</dbReference>
<evidence type="ECO:0000256" key="1">
    <source>
        <dbReference type="SAM" id="MobiDB-lite"/>
    </source>
</evidence>
<evidence type="ECO:0000313" key="4">
    <source>
        <dbReference type="Proteomes" id="UP000521943"/>
    </source>
</evidence>
<organism evidence="3 4">
    <name type="scientific">Ephemerocybe angulata</name>
    <dbReference type="NCBI Taxonomy" id="980116"/>
    <lineage>
        <taxon>Eukaryota</taxon>
        <taxon>Fungi</taxon>
        <taxon>Dikarya</taxon>
        <taxon>Basidiomycota</taxon>
        <taxon>Agaricomycotina</taxon>
        <taxon>Agaricomycetes</taxon>
        <taxon>Agaricomycetidae</taxon>
        <taxon>Agaricales</taxon>
        <taxon>Agaricineae</taxon>
        <taxon>Psathyrellaceae</taxon>
        <taxon>Ephemerocybe</taxon>
    </lineage>
</organism>
<keyword evidence="2" id="KW-0732">Signal</keyword>
<sequence>MPPVTTTSALCLLALPYATAMKAGTGGGRKAAVPKHPIKAKAAKKGKKSNAEDILAASGLAVAPPTRAKQGAPAKPKVQATAAAPVVTRKCRSEVDEVKEEALSEVKVRELSEEEVASEFESEEIEEPKEKWKGKVVKKVFVENENAMEVDVNNDQPPSPQPAHGASRAVGGVFRGNRERFDLADAEDMMEDPPVLPINGVVFVHVSEESAAKYDLTIEKHDAKISVQVRCGMTEVLKHASRKWPSLAVLEACQCYYMSGKMVTGPLLGLMRLQQKAMRL</sequence>
<protein>
    <submittedName>
        <fullName evidence="3">Uncharacterized protein</fullName>
    </submittedName>
</protein>
<name>A0A8H6HQG0_9AGAR</name>
<reference evidence="3 4" key="1">
    <citation type="submission" date="2020-07" db="EMBL/GenBank/DDBJ databases">
        <title>Comparative genomics of pyrophilous fungi reveals a link between fire events and developmental genes.</title>
        <authorList>
            <consortium name="DOE Joint Genome Institute"/>
            <person name="Steindorff A.S."/>
            <person name="Carver A."/>
            <person name="Calhoun S."/>
            <person name="Stillman K."/>
            <person name="Liu H."/>
            <person name="Lipzen A."/>
            <person name="Pangilinan J."/>
            <person name="Labutti K."/>
            <person name="Bruns T.D."/>
            <person name="Grigoriev I.V."/>
        </authorList>
    </citation>
    <scope>NUCLEOTIDE SEQUENCE [LARGE SCALE GENOMIC DNA]</scope>
    <source>
        <strain evidence="3 4">CBS 144469</strain>
    </source>
</reference>
<dbReference type="AlphaFoldDB" id="A0A8H6HQG0"/>
<dbReference type="Proteomes" id="UP000521943">
    <property type="component" value="Unassembled WGS sequence"/>
</dbReference>
<evidence type="ECO:0000256" key="2">
    <source>
        <dbReference type="SAM" id="SignalP"/>
    </source>
</evidence>
<accession>A0A8H6HQG0</accession>
<feature type="region of interest" description="Disordered" evidence="1">
    <location>
        <begin position="24"/>
        <end position="51"/>
    </location>
</feature>
<gene>
    <name evidence="3" type="ORF">DFP72DRAFT_851378</name>
</gene>
<feature type="signal peptide" evidence="2">
    <location>
        <begin position="1"/>
        <end position="20"/>
    </location>
</feature>
<feature type="chain" id="PRO_5034852336" evidence="2">
    <location>
        <begin position="21"/>
        <end position="280"/>
    </location>
</feature>
<keyword evidence="4" id="KW-1185">Reference proteome</keyword>